<feature type="domain" description="TonB-dependent receptor-like beta-barrel" evidence="10">
    <location>
        <begin position="20"/>
        <end position="99"/>
    </location>
</feature>
<evidence type="ECO:0000256" key="5">
    <source>
        <dbReference type="ARBA" id="ARBA00022729"/>
    </source>
</evidence>
<dbReference type="Pfam" id="PF00593">
    <property type="entry name" value="TonB_dep_Rec_b-barrel"/>
    <property type="match status" value="1"/>
</dbReference>
<evidence type="ECO:0000259" key="10">
    <source>
        <dbReference type="Pfam" id="PF00593"/>
    </source>
</evidence>
<evidence type="ECO:0000256" key="4">
    <source>
        <dbReference type="ARBA" id="ARBA00022692"/>
    </source>
</evidence>
<feature type="non-terminal residue" evidence="11">
    <location>
        <position position="100"/>
    </location>
</feature>
<accession>A0A227J1R4</accession>
<dbReference type="Gene3D" id="2.40.170.20">
    <property type="entry name" value="TonB-dependent receptor, beta-barrel domain"/>
    <property type="match status" value="1"/>
</dbReference>
<dbReference type="PANTHER" id="PTHR30069:SF53">
    <property type="entry name" value="COLICIN I RECEPTOR-RELATED"/>
    <property type="match status" value="1"/>
</dbReference>
<gene>
    <name evidence="11" type="ORF">CA163_30865</name>
</gene>
<dbReference type="PANTHER" id="PTHR30069">
    <property type="entry name" value="TONB-DEPENDENT OUTER MEMBRANE RECEPTOR"/>
    <property type="match status" value="1"/>
</dbReference>
<dbReference type="AlphaFoldDB" id="A0A227J1R4"/>
<evidence type="ECO:0000256" key="6">
    <source>
        <dbReference type="ARBA" id="ARBA00023077"/>
    </source>
</evidence>
<evidence type="ECO:0000256" key="2">
    <source>
        <dbReference type="ARBA" id="ARBA00022448"/>
    </source>
</evidence>
<keyword evidence="4 9" id="KW-0812">Transmembrane</keyword>
<evidence type="ECO:0000256" key="8">
    <source>
        <dbReference type="ARBA" id="ARBA00023237"/>
    </source>
</evidence>
<dbReference type="GO" id="GO:0015344">
    <property type="term" value="F:siderophore uptake transmembrane transporter activity"/>
    <property type="evidence" value="ECO:0007669"/>
    <property type="project" value="TreeGrafter"/>
</dbReference>
<dbReference type="Proteomes" id="UP000214596">
    <property type="component" value="Unassembled WGS sequence"/>
</dbReference>
<dbReference type="SUPFAM" id="SSF56935">
    <property type="entry name" value="Porins"/>
    <property type="match status" value="1"/>
</dbReference>
<feature type="non-terminal residue" evidence="11">
    <location>
        <position position="1"/>
    </location>
</feature>
<proteinExistence type="inferred from homology"/>
<dbReference type="GO" id="GO:0009279">
    <property type="term" value="C:cell outer membrane"/>
    <property type="evidence" value="ECO:0007669"/>
    <property type="project" value="UniProtKB-SubCell"/>
</dbReference>
<keyword evidence="5" id="KW-0732">Signal</keyword>
<dbReference type="InterPro" id="IPR039426">
    <property type="entry name" value="TonB-dep_rcpt-like"/>
</dbReference>
<keyword evidence="3 9" id="KW-1134">Transmembrane beta strand</keyword>
<evidence type="ECO:0000256" key="7">
    <source>
        <dbReference type="ARBA" id="ARBA00023136"/>
    </source>
</evidence>
<evidence type="ECO:0000256" key="3">
    <source>
        <dbReference type="ARBA" id="ARBA00022452"/>
    </source>
</evidence>
<comment type="caution">
    <text evidence="11">The sequence shown here is derived from an EMBL/GenBank/DDBJ whole genome shotgun (WGS) entry which is preliminary data.</text>
</comment>
<evidence type="ECO:0000256" key="1">
    <source>
        <dbReference type="ARBA" id="ARBA00004571"/>
    </source>
</evidence>
<dbReference type="PROSITE" id="PS52016">
    <property type="entry name" value="TONB_DEPENDENT_REC_3"/>
    <property type="match status" value="1"/>
</dbReference>
<protein>
    <recommendedName>
        <fullName evidence="10">TonB-dependent receptor-like beta-barrel domain-containing protein</fullName>
    </recommendedName>
</protein>
<keyword evidence="7 9" id="KW-0472">Membrane</keyword>
<comment type="subcellular location">
    <subcellularLocation>
        <location evidence="1 9">Cell outer membrane</location>
        <topology evidence="1 9">Multi-pass membrane protein</topology>
    </subcellularLocation>
</comment>
<evidence type="ECO:0000313" key="11">
    <source>
        <dbReference type="EMBL" id="OXE29016.1"/>
    </source>
</evidence>
<evidence type="ECO:0000313" key="12">
    <source>
        <dbReference type="Proteomes" id="UP000214596"/>
    </source>
</evidence>
<dbReference type="InterPro" id="IPR000531">
    <property type="entry name" value="Beta-barrel_TonB"/>
</dbReference>
<dbReference type="EMBL" id="NIXT01003722">
    <property type="protein sequence ID" value="OXE29016.1"/>
    <property type="molecule type" value="Genomic_DNA"/>
</dbReference>
<keyword evidence="2 9" id="KW-0813">Transport</keyword>
<sequence length="100" mass="11017">HTLTTGVDATHAELEDFTSNKASSKTKASNTQWAVFIEDEWKIAEPFSLTLGGRLDHDENYGAHFSPRVYGVWRVAPAWTVKGGVATGFRSPQLREITPG</sequence>
<reference evidence="11 12" key="1">
    <citation type="journal article" date="2017" name="Appl. Environ. Microbiol.">
        <title>Parallel evolution of two clades of a major Atlantic endemic Vibrio parahaemolyticus pathogen lineage by independent acquisition of related pathogenicity islands.</title>
        <authorList>
            <person name="Xu F."/>
            <person name="Gonzalez-Escalona N."/>
            <person name="Drees K.P."/>
            <person name="Sebra R.P."/>
            <person name="Cooper V.S."/>
            <person name="Jones S.H."/>
            <person name="Whistler C.A."/>
        </authorList>
    </citation>
    <scope>NUCLEOTIDE SEQUENCE [LARGE SCALE GENOMIC DNA]</scope>
    <source>
        <strain evidence="11 12">MAVP-3</strain>
    </source>
</reference>
<dbReference type="GO" id="GO:0044718">
    <property type="term" value="P:siderophore transmembrane transport"/>
    <property type="evidence" value="ECO:0007669"/>
    <property type="project" value="TreeGrafter"/>
</dbReference>
<name>A0A227J1R4_VIBPH</name>
<evidence type="ECO:0000256" key="9">
    <source>
        <dbReference type="PROSITE-ProRule" id="PRU01360"/>
    </source>
</evidence>
<dbReference type="InterPro" id="IPR036942">
    <property type="entry name" value="Beta-barrel_TonB_sf"/>
</dbReference>
<organism evidence="11 12">
    <name type="scientific">Vibrio parahaemolyticus</name>
    <dbReference type="NCBI Taxonomy" id="670"/>
    <lineage>
        <taxon>Bacteria</taxon>
        <taxon>Pseudomonadati</taxon>
        <taxon>Pseudomonadota</taxon>
        <taxon>Gammaproteobacteria</taxon>
        <taxon>Vibrionales</taxon>
        <taxon>Vibrionaceae</taxon>
        <taxon>Vibrio</taxon>
    </lineage>
</organism>
<keyword evidence="8 9" id="KW-0998">Cell outer membrane</keyword>
<comment type="similarity">
    <text evidence="9">Belongs to the TonB-dependent receptor family.</text>
</comment>
<keyword evidence="6" id="KW-0798">TonB box</keyword>